<evidence type="ECO:0000256" key="3">
    <source>
        <dbReference type="ARBA" id="ARBA00023315"/>
    </source>
</evidence>
<protein>
    <submittedName>
        <fullName evidence="5">GCN5-related N-acetyltransferase</fullName>
    </submittedName>
</protein>
<dbReference type="RefSeq" id="WP_200828607.1">
    <property type="nucleotide sequence ID" value="NZ_FCON02000003.1"/>
</dbReference>
<evidence type="ECO:0000256" key="2">
    <source>
        <dbReference type="ARBA" id="ARBA00022679"/>
    </source>
</evidence>
<keyword evidence="2" id="KW-0808">Transferase</keyword>
<dbReference type="EMBL" id="FCON02000003">
    <property type="protein sequence ID" value="SAL16446.1"/>
    <property type="molecule type" value="Genomic_DNA"/>
</dbReference>
<dbReference type="PANTHER" id="PTHR10545:SF29">
    <property type="entry name" value="GH14572P-RELATED"/>
    <property type="match status" value="1"/>
</dbReference>
<keyword evidence="6" id="KW-1185">Reference proteome</keyword>
<dbReference type="SUPFAM" id="SSF55729">
    <property type="entry name" value="Acyl-CoA N-acyltransferases (Nat)"/>
    <property type="match status" value="1"/>
</dbReference>
<organism evidence="5 6">
    <name type="scientific">Caballeronia choica</name>
    <dbReference type="NCBI Taxonomy" id="326476"/>
    <lineage>
        <taxon>Bacteria</taxon>
        <taxon>Pseudomonadati</taxon>
        <taxon>Pseudomonadota</taxon>
        <taxon>Betaproteobacteria</taxon>
        <taxon>Burkholderiales</taxon>
        <taxon>Burkholderiaceae</taxon>
        <taxon>Caballeronia</taxon>
    </lineage>
</organism>
<dbReference type="PANTHER" id="PTHR10545">
    <property type="entry name" value="DIAMINE N-ACETYLTRANSFERASE"/>
    <property type="match status" value="1"/>
</dbReference>
<dbReference type="InterPro" id="IPR000182">
    <property type="entry name" value="GNAT_dom"/>
</dbReference>
<dbReference type="Pfam" id="PF00583">
    <property type="entry name" value="Acetyltransf_1"/>
    <property type="match status" value="1"/>
</dbReference>
<dbReference type="AlphaFoldDB" id="A0A158F9B2"/>
<name>A0A158F9B2_9BURK</name>
<evidence type="ECO:0000259" key="4">
    <source>
        <dbReference type="PROSITE" id="PS51186"/>
    </source>
</evidence>
<sequence length="168" mass="18552">MSAPIRTPIRTLIRAAAPADVSAIFALMMELAEFEKLTHLFVATQDGVHDALFGPRPAAEALVAEESGQIVGYALFFHNFSTFLGKRGLYLEDLYVRPALRGSGLGTKMLRALAALAVERQCGRFEWSVLDWNQQAIDFYEKMGATVLPDWRIVRITGESLDQLAHAG</sequence>
<keyword evidence="3" id="KW-0012">Acyltransferase</keyword>
<dbReference type="InterPro" id="IPR051016">
    <property type="entry name" value="Diverse_Substrate_AcTransf"/>
</dbReference>
<comment type="similarity">
    <text evidence="1">Belongs to the acetyltransferase family.</text>
</comment>
<evidence type="ECO:0000256" key="1">
    <source>
        <dbReference type="ARBA" id="ARBA00008694"/>
    </source>
</evidence>
<dbReference type="InterPro" id="IPR016181">
    <property type="entry name" value="Acyl_CoA_acyltransferase"/>
</dbReference>
<feature type="domain" description="N-acetyltransferase" evidence="4">
    <location>
        <begin position="11"/>
        <end position="159"/>
    </location>
</feature>
<dbReference type="PROSITE" id="PS51186">
    <property type="entry name" value="GNAT"/>
    <property type="match status" value="1"/>
</dbReference>
<dbReference type="GO" id="GO:0008080">
    <property type="term" value="F:N-acetyltransferase activity"/>
    <property type="evidence" value="ECO:0007669"/>
    <property type="project" value="TreeGrafter"/>
</dbReference>
<dbReference type="Gene3D" id="3.40.630.30">
    <property type="match status" value="1"/>
</dbReference>
<comment type="caution">
    <text evidence="5">The sequence shown here is derived from an EMBL/GenBank/DDBJ whole genome shotgun (WGS) entry which is preliminary data.</text>
</comment>
<dbReference type="FunFam" id="3.40.630.30:FF:000064">
    <property type="entry name" value="GNAT family acetyltransferase"/>
    <property type="match status" value="1"/>
</dbReference>
<dbReference type="Proteomes" id="UP000054770">
    <property type="component" value="Unassembled WGS sequence"/>
</dbReference>
<dbReference type="CDD" id="cd04301">
    <property type="entry name" value="NAT_SF"/>
    <property type="match status" value="1"/>
</dbReference>
<reference evidence="5" key="1">
    <citation type="submission" date="2016-01" db="EMBL/GenBank/DDBJ databases">
        <authorList>
            <person name="Peeters C."/>
        </authorList>
    </citation>
    <scope>NUCLEOTIDE SEQUENCE [LARGE SCALE GENOMIC DNA]</scope>
    <source>
        <strain evidence="5">LMG 22940</strain>
    </source>
</reference>
<gene>
    <name evidence="5" type="ORF">AWB68_00417</name>
</gene>
<proteinExistence type="inferred from homology"/>
<accession>A0A158F9B2</accession>
<evidence type="ECO:0000313" key="6">
    <source>
        <dbReference type="Proteomes" id="UP000054770"/>
    </source>
</evidence>
<evidence type="ECO:0000313" key="5">
    <source>
        <dbReference type="EMBL" id="SAL16446.1"/>
    </source>
</evidence>